<feature type="transmembrane region" description="Helical" evidence="2">
    <location>
        <begin position="365"/>
        <end position="385"/>
    </location>
</feature>
<keyword evidence="2" id="KW-0472">Membrane</keyword>
<gene>
    <name evidence="4" type="ORF">NCTC11466_03441</name>
</gene>
<feature type="domain" description="J" evidence="3">
    <location>
        <begin position="3"/>
        <end position="54"/>
    </location>
</feature>
<dbReference type="OrthoDB" id="9816462at2"/>
<feature type="transmembrane region" description="Helical" evidence="2">
    <location>
        <begin position="271"/>
        <end position="292"/>
    </location>
</feature>
<dbReference type="PROSITE" id="PS50076">
    <property type="entry name" value="DNAJ_2"/>
    <property type="match status" value="1"/>
</dbReference>
<organism evidence="4 5">
    <name type="scientific">Cedecea lapagei</name>
    <dbReference type="NCBI Taxonomy" id="158823"/>
    <lineage>
        <taxon>Bacteria</taxon>
        <taxon>Pseudomonadati</taxon>
        <taxon>Pseudomonadota</taxon>
        <taxon>Gammaproteobacteria</taxon>
        <taxon>Enterobacterales</taxon>
        <taxon>Enterobacteriaceae</taxon>
        <taxon>Cedecea</taxon>
    </lineage>
</organism>
<dbReference type="KEGG" id="clap:NCTC11466_03441"/>
<accession>A0A447V5K0</accession>
<protein>
    <recommendedName>
        <fullName evidence="3">J domain-containing protein</fullName>
    </recommendedName>
</protein>
<dbReference type="Proteomes" id="UP000274122">
    <property type="component" value="Chromosome"/>
</dbReference>
<keyword evidence="2" id="KW-1133">Transmembrane helix</keyword>
<evidence type="ECO:0000313" key="5">
    <source>
        <dbReference type="Proteomes" id="UP000274122"/>
    </source>
</evidence>
<keyword evidence="5" id="KW-1185">Reference proteome</keyword>
<dbReference type="Gene3D" id="1.10.287.110">
    <property type="entry name" value="DnaJ domain"/>
    <property type="match status" value="1"/>
</dbReference>
<reference evidence="4 5" key="1">
    <citation type="submission" date="2018-12" db="EMBL/GenBank/DDBJ databases">
        <authorList>
            <consortium name="Pathogen Informatics"/>
        </authorList>
    </citation>
    <scope>NUCLEOTIDE SEQUENCE [LARGE SCALE GENOMIC DNA]</scope>
    <source>
        <strain evidence="4 5">NCTC11466</strain>
    </source>
</reference>
<dbReference type="InterPro" id="IPR001623">
    <property type="entry name" value="DnaJ_domain"/>
</dbReference>
<name>A0A447V5K0_9ENTR</name>
<dbReference type="SUPFAM" id="SSF46565">
    <property type="entry name" value="Chaperone J-domain"/>
    <property type="match status" value="1"/>
</dbReference>
<dbReference type="CDD" id="cd06257">
    <property type="entry name" value="DnaJ"/>
    <property type="match status" value="1"/>
</dbReference>
<feature type="transmembrane region" description="Helical" evidence="2">
    <location>
        <begin position="394"/>
        <end position="413"/>
    </location>
</feature>
<keyword evidence="2" id="KW-0812">Transmembrane</keyword>
<proteinExistence type="predicted"/>
<keyword evidence="1" id="KW-0143">Chaperone</keyword>
<evidence type="ECO:0000313" key="4">
    <source>
        <dbReference type="EMBL" id="VEB99858.1"/>
    </source>
</evidence>
<feature type="transmembrane region" description="Helical" evidence="2">
    <location>
        <begin position="298"/>
        <end position="319"/>
    </location>
</feature>
<evidence type="ECO:0000256" key="2">
    <source>
        <dbReference type="SAM" id="Phobius"/>
    </source>
</evidence>
<dbReference type="AlphaFoldDB" id="A0A447V5K0"/>
<evidence type="ECO:0000259" key="3">
    <source>
        <dbReference type="PROSITE" id="PS50076"/>
    </source>
</evidence>
<dbReference type="EMBL" id="LR134201">
    <property type="protein sequence ID" value="VEB99858.1"/>
    <property type="molecule type" value="Genomic_DNA"/>
</dbReference>
<feature type="transmembrane region" description="Helical" evidence="2">
    <location>
        <begin position="419"/>
        <end position="439"/>
    </location>
</feature>
<feature type="transmembrane region" description="Helical" evidence="2">
    <location>
        <begin position="331"/>
        <end position="353"/>
    </location>
</feature>
<dbReference type="RefSeq" id="WP_126357256.1">
    <property type="nucleotide sequence ID" value="NZ_LR134201.1"/>
</dbReference>
<evidence type="ECO:0000256" key="1">
    <source>
        <dbReference type="ARBA" id="ARBA00023186"/>
    </source>
</evidence>
<dbReference type="InterPro" id="IPR036869">
    <property type="entry name" value="J_dom_sf"/>
</dbReference>
<sequence length="440" mass="50504">MATIWDVLGIEPTTDESEIRRAYARELKLRRPDKDPKGFQALREAFDSAKRYASSAPETVWIDARDIVLVDELSPEFNEEDAPPSAQAEVPGESWSRNELWEKAQAISALLIRDELKGLGELHQYLDEEIPDALEARRAFSLMLAEALSGQRWLNRSLLNEVSAVMDWRIDSYRSSQLPDWLVDALEQQIAVTDQENYWQYLARQYGGSRYGQLKWRLLAEKGTEISGWVRLWPDLFSQLAKQVREIRQQYPALQERLNPELLEALQKPGLALSWGAIIAVFFWGYTAWLPGHESPKMALQSAIMLGVVMVYLWGYPILERRFEPGGTAGKCVHAFFWLASVVLLALALYSAWRGASAWQGKDVITMRALVIMLFLVIPVGWALWHRRSDWRDLPIRIVVVALMFPVLFIRQLPPLVNLLGMMLLPMLYGIIIEMVYFIK</sequence>